<dbReference type="Gene3D" id="1.10.10.1320">
    <property type="entry name" value="Anti-sigma factor, zinc-finger domain"/>
    <property type="match status" value="1"/>
</dbReference>
<dbReference type="InterPro" id="IPR041916">
    <property type="entry name" value="Anti_sigma_zinc_sf"/>
</dbReference>
<sequence>MNCKKEVVHLMHKYLDGDLTSQEEKQLKLHLQNCNDCQKYFHELARTDALIKSTNIAQPSSGFTNNVMASLPKGQRKWGYMRWFKSHPMLTAVAIFFVLMFGSIVSIWDQDGQISVSGDKDVVIKGDTVIVPEGVTIDGDLVIKNGDLQIDGSINGDVTLINGEHLMASAGNVNGEIDQIDQVFEWMWYHVKKAGKNIFDLAN</sequence>
<dbReference type="EMBL" id="QNRI01000009">
    <property type="protein sequence ID" value="RBO95287.1"/>
    <property type="molecule type" value="Genomic_DNA"/>
</dbReference>
<dbReference type="RefSeq" id="WP_113869680.1">
    <property type="nucleotide sequence ID" value="NZ_BAABQN010000006.1"/>
</dbReference>
<dbReference type="STRING" id="200904.GCA_900168775_03523"/>
<name>A0A366DZ22_9BACI</name>
<keyword evidence="3" id="KW-1133">Transmembrane helix</keyword>
<feature type="transmembrane region" description="Helical" evidence="3">
    <location>
        <begin position="89"/>
        <end position="108"/>
    </location>
</feature>
<proteinExistence type="inferred from homology"/>
<dbReference type="InterPro" id="IPR027383">
    <property type="entry name" value="Znf_put"/>
</dbReference>
<keyword evidence="6" id="KW-1185">Reference proteome</keyword>
<evidence type="ECO:0000256" key="1">
    <source>
        <dbReference type="ARBA" id="ARBA00024353"/>
    </source>
</evidence>
<gene>
    <name evidence="5" type="ORF">DES48_109126</name>
</gene>
<reference evidence="5 6" key="1">
    <citation type="submission" date="2018-06" db="EMBL/GenBank/DDBJ databases">
        <title>Genomic Encyclopedia of Type Strains, Phase IV (KMG-IV): sequencing the most valuable type-strain genomes for metagenomic binning, comparative biology and taxonomic classification.</title>
        <authorList>
            <person name="Goeker M."/>
        </authorList>
    </citation>
    <scope>NUCLEOTIDE SEQUENCE [LARGE SCALE GENOMIC DNA]</scope>
    <source>
        <strain evidence="5 6">DSM 15140</strain>
    </source>
</reference>
<dbReference type="Proteomes" id="UP000252254">
    <property type="component" value="Unassembled WGS sequence"/>
</dbReference>
<keyword evidence="3" id="KW-0472">Membrane</keyword>
<evidence type="ECO:0000259" key="4">
    <source>
        <dbReference type="Pfam" id="PF13490"/>
    </source>
</evidence>
<dbReference type="OrthoDB" id="9782842at2"/>
<comment type="similarity">
    <text evidence="1">Belongs to the zinc-associated anti-sigma factor (ZAS) superfamily. Anti-sigma-W factor family.</text>
</comment>
<dbReference type="Pfam" id="PF13490">
    <property type="entry name" value="zf-HC2"/>
    <property type="match status" value="1"/>
</dbReference>
<comment type="caution">
    <text evidence="5">The sequence shown here is derived from an EMBL/GenBank/DDBJ whole genome shotgun (WGS) entry which is preliminary data.</text>
</comment>
<evidence type="ECO:0000313" key="5">
    <source>
        <dbReference type="EMBL" id="RBO95287.1"/>
    </source>
</evidence>
<evidence type="ECO:0000313" key="6">
    <source>
        <dbReference type="Proteomes" id="UP000252254"/>
    </source>
</evidence>
<evidence type="ECO:0000256" key="2">
    <source>
        <dbReference type="ARBA" id="ARBA00024438"/>
    </source>
</evidence>
<protein>
    <recommendedName>
        <fullName evidence="2">Anti-sigma-W factor RsiW</fullName>
    </recommendedName>
</protein>
<feature type="domain" description="Putative zinc-finger" evidence="4">
    <location>
        <begin position="3"/>
        <end position="38"/>
    </location>
</feature>
<evidence type="ECO:0000256" key="3">
    <source>
        <dbReference type="SAM" id="Phobius"/>
    </source>
</evidence>
<accession>A0A366DZ22</accession>
<organism evidence="5 6">
    <name type="scientific">Paraliobacillus ryukyuensis</name>
    <dbReference type="NCBI Taxonomy" id="200904"/>
    <lineage>
        <taxon>Bacteria</taxon>
        <taxon>Bacillati</taxon>
        <taxon>Bacillota</taxon>
        <taxon>Bacilli</taxon>
        <taxon>Bacillales</taxon>
        <taxon>Bacillaceae</taxon>
        <taxon>Paraliobacillus</taxon>
    </lineage>
</organism>
<keyword evidence="3" id="KW-0812">Transmembrane</keyword>
<dbReference type="AlphaFoldDB" id="A0A366DZ22"/>